<reference evidence="7 8" key="1">
    <citation type="submission" date="2018-03" db="EMBL/GenBank/DDBJ databases">
        <title>The uncultured portion of the human microbiome is neutrally assembled.</title>
        <authorList>
            <person name="Jeraldo P."/>
            <person name="Boardman L."/>
            <person name="White B.A."/>
            <person name="Nelson H."/>
            <person name="Goldenfeld N."/>
            <person name="Chia N."/>
        </authorList>
    </citation>
    <scope>NUCLEOTIDE SEQUENCE [LARGE SCALE GENOMIC DNA]</scope>
    <source>
        <strain evidence="7">CIM:MAG 903</strain>
    </source>
</reference>
<gene>
    <name evidence="7" type="primary">ytvI</name>
    <name evidence="7" type="ORF">DBY38_01910</name>
</gene>
<dbReference type="InterPro" id="IPR002549">
    <property type="entry name" value="AI-2E-like"/>
</dbReference>
<dbReference type="PANTHER" id="PTHR21716">
    <property type="entry name" value="TRANSMEMBRANE PROTEIN"/>
    <property type="match status" value="1"/>
</dbReference>
<dbReference type="NCBIfam" id="TIGR02872">
    <property type="entry name" value="spore_ytvI"/>
    <property type="match status" value="1"/>
</dbReference>
<dbReference type="AlphaFoldDB" id="A0A316MFS0"/>
<keyword evidence="3 6" id="KW-0812">Transmembrane</keyword>
<keyword evidence="4 6" id="KW-1133">Transmembrane helix</keyword>
<feature type="transmembrane region" description="Helical" evidence="6">
    <location>
        <begin position="9"/>
        <end position="27"/>
    </location>
</feature>
<comment type="similarity">
    <text evidence="2">Belongs to the autoinducer-2 exporter (AI-2E) (TC 2.A.86) family.</text>
</comment>
<evidence type="ECO:0000256" key="6">
    <source>
        <dbReference type="SAM" id="Phobius"/>
    </source>
</evidence>
<feature type="transmembrane region" description="Helical" evidence="6">
    <location>
        <begin position="65"/>
        <end position="90"/>
    </location>
</feature>
<feature type="transmembrane region" description="Helical" evidence="6">
    <location>
        <begin position="282"/>
        <end position="302"/>
    </location>
</feature>
<feature type="transmembrane region" description="Helical" evidence="6">
    <location>
        <begin position="250"/>
        <end position="275"/>
    </location>
</feature>
<dbReference type="InterPro" id="IPR014227">
    <property type="entry name" value="YtvI-like"/>
</dbReference>
<evidence type="ECO:0000256" key="3">
    <source>
        <dbReference type="ARBA" id="ARBA00022692"/>
    </source>
</evidence>
<dbReference type="Pfam" id="PF01594">
    <property type="entry name" value="AI-2E_transport"/>
    <property type="match status" value="1"/>
</dbReference>
<dbReference type="EMBL" id="QAMZ01000007">
    <property type="protein sequence ID" value="PWL55353.1"/>
    <property type="molecule type" value="Genomic_DNA"/>
</dbReference>
<accession>A0A316MFS0</accession>
<dbReference type="GO" id="GO:0055085">
    <property type="term" value="P:transmembrane transport"/>
    <property type="evidence" value="ECO:0007669"/>
    <property type="project" value="TreeGrafter"/>
</dbReference>
<organism evidence="7 8">
    <name type="scientific">Clostridium cadaveris</name>
    <dbReference type="NCBI Taxonomy" id="1529"/>
    <lineage>
        <taxon>Bacteria</taxon>
        <taxon>Bacillati</taxon>
        <taxon>Bacillota</taxon>
        <taxon>Clostridia</taxon>
        <taxon>Eubacteriales</taxon>
        <taxon>Clostridiaceae</taxon>
        <taxon>Clostridium</taxon>
    </lineage>
</organism>
<evidence type="ECO:0000256" key="1">
    <source>
        <dbReference type="ARBA" id="ARBA00004141"/>
    </source>
</evidence>
<feature type="transmembrane region" description="Helical" evidence="6">
    <location>
        <begin position="159"/>
        <end position="183"/>
    </location>
</feature>
<name>A0A316MFS0_9CLOT</name>
<dbReference type="PANTHER" id="PTHR21716:SF68">
    <property type="entry name" value="TRANSPORT PROTEIN YTVI-RELATED"/>
    <property type="match status" value="1"/>
</dbReference>
<evidence type="ECO:0000313" key="7">
    <source>
        <dbReference type="EMBL" id="PWL55353.1"/>
    </source>
</evidence>
<dbReference type="GO" id="GO:0016020">
    <property type="term" value="C:membrane"/>
    <property type="evidence" value="ECO:0007669"/>
    <property type="project" value="UniProtKB-SubCell"/>
</dbReference>
<dbReference type="Proteomes" id="UP000246114">
    <property type="component" value="Unassembled WGS sequence"/>
</dbReference>
<evidence type="ECO:0000256" key="4">
    <source>
        <dbReference type="ARBA" id="ARBA00022989"/>
    </source>
</evidence>
<comment type="subcellular location">
    <subcellularLocation>
        <location evidence="1">Membrane</location>
        <topology evidence="1">Multi-pass membrane protein</topology>
    </subcellularLocation>
</comment>
<proteinExistence type="inferred from homology"/>
<comment type="caution">
    <text evidence="7">The sequence shown here is derived from an EMBL/GenBank/DDBJ whole genome shotgun (WGS) entry which is preliminary data.</text>
</comment>
<evidence type="ECO:0000313" key="8">
    <source>
        <dbReference type="Proteomes" id="UP000246114"/>
    </source>
</evidence>
<sequence>MDIDNKRNFIINVLYFITVSALIFVAIKYGLIWFMPFVIGFAVASILKPLISFLSEKLHISRKPLSAIVVLLFYAIVVGLLILLGTRLFISMKELFLKLPDMYSSSIEPAVYNMFSNIESILGRLDPALVKDIEAITISFSNSLGSVISSVSSTVISSIYSIFSSIPSFFITVILSIISSFFFTIDYTRITTFIVRQFSPKVRDIIFDVKHYIVGTLFKFIKAYSILMALTFLELSLGFFILRIENGVTIAAIIALLDILPILGTGGILIPWVIIELIRGNVYLALGLATLYMLITVVRNILEPKIVGAQVGMHPIVMLICMFVGVKVFGFIGLFILPAIAIIIKNLNDSGKIHLFK</sequence>
<feature type="transmembrane region" description="Helical" evidence="6">
    <location>
        <begin position="33"/>
        <end position="53"/>
    </location>
</feature>
<protein>
    <submittedName>
        <fullName evidence="7">Sporulation integral membrane protein YtvI</fullName>
    </submittedName>
</protein>
<keyword evidence="5 6" id="KW-0472">Membrane</keyword>
<feature type="transmembrane region" description="Helical" evidence="6">
    <location>
        <begin position="314"/>
        <end position="344"/>
    </location>
</feature>
<evidence type="ECO:0000256" key="5">
    <source>
        <dbReference type="ARBA" id="ARBA00023136"/>
    </source>
</evidence>
<evidence type="ECO:0000256" key="2">
    <source>
        <dbReference type="ARBA" id="ARBA00009773"/>
    </source>
</evidence>